<accession>A0ABV1HRS9</accession>
<evidence type="ECO:0000313" key="1">
    <source>
        <dbReference type="EMBL" id="MEQ2565029.1"/>
    </source>
</evidence>
<keyword evidence="2" id="KW-1185">Reference proteome</keyword>
<organism evidence="1 2">
    <name type="scientific">Ruminococcoides intestinihominis</name>
    <dbReference type="NCBI Taxonomy" id="3133161"/>
    <lineage>
        <taxon>Bacteria</taxon>
        <taxon>Bacillati</taxon>
        <taxon>Bacillota</taxon>
        <taxon>Clostridia</taxon>
        <taxon>Eubacteriales</taxon>
        <taxon>Oscillospiraceae</taxon>
        <taxon>Ruminococcoides</taxon>
    </lineage>
</organism>
<dbReference type="Proteomes" id="UP001478133">
    <property type="component" value="Unassembled WGS sequence"/>
</dbReference>
<name>A0ABV1HRS9_9FIRM</name>
<sequence>MAKLTEKQLEDLTFEVIEFLQKWGLWDGNFYREDSDVCIYVNNKRYSSCKKEGSELIDFRGLKNVYFKDNFDPQSITYFRTKYNWNFETEICFEPLFGDNKIFNMEFEDSLSTTIYQGQFAGELKPNTKLSDAEKEFFENHLEDIYYLCQLGPYNENDPIDYEDYVERYLPQFGDEQFQSYDEYLELTDWCDPKDWKSGESSWKEWLHNKVFYCIKRFGISESTFKETEEVSRALAGLIYNELDDIFRKYGLWFEFQNEYAFYCEYI</sequence>
<gene>
    <name evidence="1" type="ORF">ABFO16_02115</name>
</gene>
<protein>
    <submittedName>
        <fullName evidence="1">Uncharacterized protein</fullName>
    </submittedName>
</protein>
<evidence type="ECO:0000313" key="2">
    <source>
        <dbReference type="Proteomes" id="UP001478133"/>
    </source>
</evidence>
<comment type="caution">
    <text evidence="1">The sequence shown here is derived from an EMBL/GenBank/DDBJ whole genome shotgun (WGS) entry which is preliminary data.</text>
</comment>
<proteinExistence type="predicted"/>
<dbReference type="EMBL" id="JBBMFI010000004">
    <property type="protein sequence ID" value="MEQ2565029.1"/>
    <property type="molecule type" value="Genomic_DNA"/>
</dbReference>
<dbReference type="RefSeq" id="WP_211148364.1">
    <property type="nucleotide sequence ID" value="NZ_JBBMEY010000006.1"/>
</dbReference>
<reference evidence="1 2" key="1">
    <citation type="submission" date="2024-03" db="EMBL/GenBank/DDBJ databases">
        <title>Human intestinal bacterial collection.</title>
        <authorList>
            <person name="Pauvert C."/>
            <person name="Hitch T.C.A."/>
            <person name="Clavel T."/>
        </authorList>
    </citation>
    <scope>NUCLEOTIDE SEQUENCE [LARGE SCALE GENOMIC DNA]</scope>
    <source>
        <strain evidence="1 2">CLA-AP-H18</strain>
    </source>
</reference>